<organism evidence="3 4">
    <name type="scientific">Desulfuromusa kysingii</name>
    <dbReference type="NCBI Taxonomy" id="37625"/>
    <lineage>
        <taxon>Bacteria</taxon>
        <taxon>Pseudomonadati</taxon>
        <taxon>Thermodesulfobacteriota</taxon>
        <taxon>Desulfuromonadia</taxon>
        <taxon>Desulfuromonadales</taxon>
        <taxon>Geopsychrobacteraceae</taxon>
        <taxon>Desulfuromusa</taxon>
    </lineage>
</organism>
<protein>
    <recommendedName>
        <fullName evidence="1">CinA-like protein</fullName>
    </recommendedName>
</protein>
<dbReference type="HAMAP" id="MF_00226_B">
    <property type="entry name" value="CinA_B"/>
    <property type="match status" value="1"/>
</dbReference>
<dbReference type="NCBIfam" id="TIGR00199">
    <property type="entry name" value="PncC_domain"/>
    <property type="match status" value="1"/>
</dbReference>
<evidence type="ECO:0000313" key="3">
    <source>
        <dbReference type="EMBL" id="SDZ79614.1"/>
    </source>
</evidence>
<name>A0A1H3VZI4_9BACT</name>
<proteinExistence type="inferred from homology"/>
<gene>
    <name evidence="3" type="ORF">SAMN05660420_00351</name>
</gene>
<comment type="similarity">
    <text evidence="1">Belongs to the CinA family.</text>
</comment>
<dbReference type="PANTHER" id="PTHR13939:SF0">
    <property type="entry name" value="NMN AMIDOHYDROLASE-LIKE PROTEIN YFAY"/>
    <property type="match status" value="1"/>
</dbReference>
<dbReference type="InterPro" id="IPR001453">
    <property type="entry name" value="MoaB/Mog_dom"/>
</dbReference>
<reference evidence="3 4" key="1">
    <citation type="submission" date="2016-10" db="EMBL/GenBank/DDBJ databases">
        <authorList>
            <person name="de Groot N.N."/>
        </authorList>
    </citation>
    <scope>NUCLEOTIDE SEQUENCE [LARGE SCALE GENOMIC DNA]</scope>
    <source>
        <strain evidence="3 4">DSM 7343</strain>
    </source>
</reference>
<dbReference type="PIRSF" id="PIRSF006728">
    <property type="entry name" value="CinA"/>
    <property type="match status" value="1"/>
</dbReference>
<keyword evidence="4" id="KW-1185">Reference proteome</keyword>
<dbReference type="AlphaFoldDB" id="A0A1H3VZI4"/>
<dbReference type="InterPro" id="IPR036653">
    <property type="entry name" value="CinA-like_C"/>
</dbReference>
<dbReference type="STRING" id="37625.SAMN05660420_00351"/>
<evidence type="ECO:0000256" key="1">
    <source>
        <dbReference type="HAMAP-Rule" id="MF_00226"/>
    </source>
</evidence>
<dbReference type="InterPro" id="IPR008136">
    <property type="entry name" value="CinA_C"/>
</dbReference>
<accession>A0A1H3VZI4</accession>
<dbReference type="Gene3D" id="3.40.980.10">
    <property type="entry name" value="MoaB/Mog-like domain"/>
    <property type="match status" value="1"/>
</dbReference>
<dbReference type="Proteomes" id="UP000199409">
    <property type="component" value="Unassembled WGS sequence"/>
</dbReference>
<dbReference type="InterPro" id="IPR008135">
    <property type="entry name" value="Competence-induced_CinA"/>
</dbReference>
<dbReference type="Pfam" id="PF00994">
    <property type="entry name" value="MoCF_biosynth"/>
    <property type="match status" value="1"/>
</dbReference>
<dbReference type="Pfam" id="PF02464">
    <property type="entry name" value="CinA"/>
    <property type="match status" value="1"/>
</dbReference>
<dbReference type="InterPro" id="IPR036425">
    <property type="entry name" value="MoaB/Mog-like_dom_sf"/>
</dbReference>
<dbReference type="SMART" id="SM00852">
    <property type="entry name" value="MoCF_biosynth"/>
    <property type="match status" value="1"/>
</dbReference>
<evidence type="ECO:0000259" key="2">
    <source>
        <dbReference type="SMART" id="SM00852"/>
    </source>
</evidence>
<dbReference type="EMBL" id="FNQN01000001">
    <property type="protein sequence ID" value="SDZ79614.1"/>
    <property type="molecule type" value="Genomic_DNA"/>
</dbReference>
<dbReference type="CDD" id="cd00885">
    <property type="entry name" value="cinA"/>
    <property type="match status" value="1"/>
</dbReference>
<dbReference type="SUPFAM" id="SSF53218">
    <property type="entry name" value="Molybdenum cofactor biosynthesis proteins"/>
    <property type="match status" value="1"/>
</dbReference>
<dbReference type="SUPFAM" id="SSF142433">
    <property type="entry name" value="CinA-like"/>
    <property type="match status" value="1"/>
</dbReference>
<dbReference type="RefSeq" id="WP_175498235.1">
    <property type="nucleotide sequence ID" value="NZ_FNQN01000001.1"/>
</dbReference>
<feature type="domain" description="MoaB/Mog" evidence="2">
    <location>
        <begin position="7"/>
        <end position="175"/>
    </location>
</feature>
<dbReference type="Gene3D" id="3.90.950.20">
    <property type="entry name" value="CinA-like"/>
    <property type="match status" value="1"/>
</dbReference>
<dbReference type="InterPro" id="IPR050101">
    <property type="entry name" value="CinA"/>
</dbReference>
<evidence type="ECO:0000313" key="4">
    <source>
        <dbReference type="Proteomes" id="UP000199409"/>
    </source>
</evidence>
<sequence length="416" mass="44947">MPPFDIAILTTGDELLSGEISDSNTRTVAEILSTYGYRLRCSLSVPDQEKEIVAALQYLMSHVQFIIVTGGLGSTGDDRTARAAARALGQPLVVNDVALELIREWFAQRNFSMEPNNERQALLPQLAQPLKNPLGTAPGFRLQHRNGCELFFLPGVPAEMQAMFKQSVFPVLQQKMPNVSPRQQRTFKLFGLSEPKIDQLIPYQQLPAGVDVAFALDFPLVLLKLKATGKDAASSLDQAEALVLNKLGDYVIAKNGETPEGNVSKLLSNAGLTLSLAESCTGGLLSAMLTSQPGASAFLERAGVTYADSAKQDWLNVPALLLQQHGAVSENCARAMASGLRQNTRTDLSLAITGIAGPGGGTAEKPVGTVFISLASASGVHVKRYTFSGDRNQIQRMSATMALEWLRRFTLQQMEK</sequence>
<dbReference type="NCBIfam" id="TIGR00200">
    <property type="entry name" value="cinA_nterm"/>
    <property type="match status" value="1"/>
</dbReference>
<dbReference type="PANTHER" id="PTHR13939">
    <property type="entry name" value="NICOTINAMIDE-NUCLEOTIDE AMIDOHYDROLASE PNCC"/>
    <property type="match status" value="1"/>
</dbReference>